<dbReference type="InterPro" id="IPR004477">
    <property type="entry name" value="ComEC_N"/>
</dbReference>
<dbReference type="CDD" id="cd07731">
    <property type="entry name" value="ComA-like_MBL-fold"/>
    <property type="match status" value="1"/>
</dbReference>
<evidence type="ECO:0000256" key="1">
    <source>
        <dbReference type="ARBA" id="ARBA00004651"/>
    </source>
</evidence>
<dbReference type="NCBIfam" id="TIGR00360">
    <property type="entry name" value="ComEC_N-term"/>
    <property type="match status" value="1"/>
</dbReference>
<evidence type="ECO:0000259" key="8">
    <source>
        <dbReference type="Pfam" id="PF03772"/>
    </source>
</evidence>
<keyword evidence="2" id="KW-1003">Cell membrane</keyword>
<dbReference type="InterPro" id="IPR036866">
    <property type="entry name" value="RibonucZ/Hydroxyglut_hydro"/>
</dbReference>
<dbReference type="NCBIfam" id="TIGR00361">
    <property type="entry name" value="ComEC_Rec2"/>
    <property type="match status" value="1"/>
</dbReference>
<reference evidence="9 10" key="1">
    <citation type="submission" date="2023-10" db="EMBL/GenBank/DDBJ databases">
        <authorList>
            <person name="Botero Cardona J."/>
        </authorList>
    </citation>
    <scope>NUCLEOTIDE SEQUENCE [LARGE SCALE GENOMIC DNA]</scope>
    <source>
        <strain evidence="9 10">R-82641</strain>
    </source>
</reference>
<dbReference type="Proteomes" id="UP001314200">
    <property type="component" value="Unassembled WGS sequence"/>
</dbReference>
<keyword evidence="3 6" id="KW-0812">Transmembrane</keyword>
<comment type="caution">
    <text evidence="9">The sequence shown here is derived from an EMBL/GenBank/DDBJ whole genome shotgun (WGS) entry which is preliminary data.</text>
</comment>
<evidence type="ECO:0000256" key="5">
    <source>
        <dbReference type="ARBA" id="ARBA00023136"/>
    </source>
</evidence>
<feature type="transmembrane region" description="Helical" evidence="6">
    <location>
        <begin position="316"/>
        <end position="349"/>
    </location>
</feature>
<evidence type="ECO:0000256" key="2">
    <source>
        <dbReference type="ARBA" id="ARBA00022475"/>
    </source>
</evidence>
<dbReference type="InterPro" id="IPR035681">
    <property type="entry name" value="ComA-like_MBL"/>
</dbReference>
<keyword evidence="5 6" id="KW-0472">Membrane</keyword>
<dbReference type="PANTHER" id="PTHR30619:SF7">
    <property type="entry name" value="BETA-LACTAMASE DOMAIN PROTEIN"/>
    <property type="match status" value="1"/>
</dbReference>
<feature type="transmembrane region" description="Helical" evidence="6">
    <location>
        <begin position="238"/>
        <end position="257"/>
    </location>
</feature>
<dbReference type="Pfam" id="PF00753">
    <property type="entry name" value="Lactamase_B"/>
    <property type="match status" value="1"/>
</dbReference>
<feature type="transmembrane region" description="Helical" evidence="6">
    <location>
        <begin position="47"/>
        <end position="63"/>
    </location>
</feature>
<evidence type="ECO:0000256" key="4">
    <source>
        <dbReference type="ARBA" id="ARBA00022989"/>
    </source>
</evidence>
<evidence type="ECO:0000256" key="3">
    <source>
        <dbReference type="ARBA" id="ARBA00022692"/>
    </source>
</evidence>
<feature type="transmembrane region" description="Helical" evidence="6">
    <location>
        <begin position="384"/>
        <end position="406"/>
    </location>
</feature>
<dbReference type="Pfam" id="PF03772">
    <property type="entry name" value="Competence"/>
    <property type="match status" value="1"/>
</dbReference>
<dbReference type="InterPro" id="IPR001279">
    <property type="entry name" value="Metallo-B-lactamas"/>
</dbReference>
<feature type="transmembrane region" description="Helical" evidence="6">
    <location>
        <begin position="20"/>
        <end position="40"/>
    </location>
</feature>
<name>A0ABM9MNQ3_9LACO</name>
<comment type="subcellular location">
    <subcellularLocation>
        <location evidence="1">Cell membrane</location>
        <topology evidence="1">Multi-pass membrane protein</topology>
    </subcellularLocation>
</comment>
<dbReference type="PANTHER" id="PTHR30619">
    <property type="entry name" value="DNA INTERNALIZATION/COMPETENCE PROTEIN COMEC/REC2"/>
    <property type="match status" value="1"/>
</dbReference>
<keyword evidence="10" id="KW-1185">Reference proteome</keyword>
<dbReference type="RefSeq" id="WP_338347630.1">
    <property type="nucleotide sequence ID" value="NZ_CAUZLY010000001.1"/>
</dbReference>
<dbReference type="Gene3D" id="3.60.15.10">
    <property type="entry name" value="Ribonuclease Z/Hydroxyacylglutathione hydrolase-like"/>
    <property type="match status" value="1"/>
</dbReference>
<accession>A0ABM9MNQ3</accession>
<feature type="transmembrane region" description="Helical" evidence="6">
    <location>
        <begin position="361"/>
        <end position="378"/>
    </location>
</feature>
<evidence type="ECO:0000259" key="7">
    <source>
        <dbReference type="Pfam" id="PF00753"/>
    </source>
</evidence>
<dbReference type="InterPro" id="IPR004797">
    <property type="entry name" value="Competence_ComEC/Rec2"/>
</dbReference>
<keyword evidence="4 6" id="KW-1133">Transmembrane helix</keyword>
<sequence>MGLQATLKAAWLVGALSLAVYRPNSVTICLALFFSLLAFLTTRGRDLFVILALSLAFLLYFWMGQKALVRQANLPDKKGQIYTMLAYPDERTINTDGLVAGIGRLKSSGDRVYYYYQAKAPEDLARFRSSPGPTLISGQGDFTSIMPATNFYQFDFKNFAKTKKITHQVRLQEVGLKLDRPLTWLDRLNAYFHQLHASLSDRAKKLPNPISNYALALLLGSKDQTLYDDNPKIQELGLVHLFSLSGFHVAFLLAAVRKLGKLVGLYQELTLAIMALCLVGFYWLTACPPILVRAVIAGEGRIFAQAFNRQFSSIQIWSWSLLLTLIVHPQILLTLGGQLSFFLTLALALLPEDWSTWQKGLFLSVLTFPLIVAQQYTWNIWQSFANLIAIPVFSLVILPVVLVAFFGQVVPGLAPVANWLVTMFDQSVYWLGNLPGQIVIGALPWPILLVLGFAPWFLLGAEKAGRRWVVGTWLFALIIGFFLVHFPRTGEFTTFDIGQGDAALLREPYNKTITLIDTGGKISFQKPCFSGQGSAENNPHGKQGWPKNQEGQARSVIVPYLHARGISRINTLSLSHQDQDHIGDARVILTTFQVDQVLLPAGMTKQAAFRKRIQPYLGRTKVVSVTDRVQPANLPLRVLHPFQPGIGENEDSIALGGRIGPLVLFTAGDLDQAGEKKVLARYPSFRPDLIKFGHHGSRTSTNKEVLAKWQPTYGLISADRKNRYGHPNQEVLAIAAQQKMIVYDTRRQGMLRYVYENHNKGHFQVKSFNDLTNSKTTN</sequence>
<dbReference type="InterPro" id="IPR052159">
    <property type="entry name" value="Competence_DNA_uptake"/>
</dbReference>
<feature type="transmembrane region" description="Helical" evidence="6">
    <location>
        <begin position="269"/>
        <end position="296"/>
    </location>
</feature>
<feature type="domain" description="Metallo-beta-lactamase" evidence="7">
    <location>
        <begin position="498"/>
        <end position="717"/>
    </location>
</feature>
<gene>
    <name evidence="9" type="ORF">R82641_BJNNKPBH_00193</name>
</gene>
<evidence type="ECO:0000313" key="9">
    <source>
        <dbReference type="EMBL" id="CAK1228645.1"/>
    </source>
</evidence>
<evidence type="ECO:0000313" key="10">
    <source>
        <dbReference type="Proteomes" id="UP001314200"/>
    </source>
</evidence>
<feature type="transmembrane region" description="Helical" evidence="6">
    <location>
        <begin position="468"/>
        <end position="486"/>
    </location>
</feature>
<proteinExistence type="predicted"/>
<feature type="domain" description="ComEC/Rec2-related protein" evidence="8">
    <location>
        <begin position="217"/>
        <end position="458"/>
    </location>
</feature>
<dbReference type="EMBL" id="CAUZLY010000001">
    <property type="protein sequence ID" value="CAK1228645.1"/>
    <property type="molecule type" value="Genomic_DNA"/>
</dbReference>
<protein>
    <submittedName>
        <fullName evidence="9">Metallo-beta-lactamase superfamily (ComEC)</fullName>
    </submittedName>
</protein>
<organism evidence="9 10">
    <name type="scientific">Fructobacillus cardui</name>
    <dbReference type="NCBI Taxonomy" id="2893170"/>
    <lineage>
        <taxon>Bacteria</taxon>
        <taxon>Bacillati</taxon>
        <taxon>Bacillota</taxon>
        <taxon>Bacilli</taxon>
        <taxon>Lactobacillales</taxon>
        <taxon>Lactobacillaceae</taxon>
        <taxon>Fructobacillus</taxon>
    </lineage>
</organism>
<feature type="transmembrane region" description="Helical" evidence="6">
    <location>
        <begin position="438"/>
        <end position="461"/>
    </location>
</feature>
<evidence type="ECO:0000256" key="6">
    <source>
        <dbReference type="SAM" id="Phobius"/>
    </source>
</evidence>
<dbReference type="SUPFAM" id="SSF56281">
    <property type="entry name" value="Metallo-hydrolase/oxidoreductase"/>
    <property type="match status" value="1"/>
</dbReference>